<evidence type="ECO:0000313" key="2">
    <source>
        <dbReference type="Proteomes" id="UP000309997"/>
    </source>
</evidence>
<sequence length="68" mass="6932">MSKWCKAANNSLNQPPAPTFSPFSSSGKGTGQPRTAAAAVLYQRGGQEPIARAPSPPPPASDLLSLGP</sequence>
<evidence type="ECO:0000313" key="1">
    <source>
        <dbReference type="EMBL" id="KAL3572463.1"/>
    </source>
</evidence>
<organism evidence="1 2">
    <name type="scientific">Populus alba</name>
    <name type="common">White poplar</name>
    <dbReference type="NCBI Taxonomy" id="43335"/>
    <lineage>
        <taxon>Eukaryota</taxon>
        <taxon>Viridiplantae</taxon>
        <taxon>Streptophyta</taxon>
        <taxon>Embryophyta</taxon>
        <taxon>Tracheophyta</taxon>
        <taxon>Spermatophyta</taxon>
        <taxon>Magnoliopsida</taxon>
        <taxon>eudicotyledons</taxon>
        <taxon>Gunneridae</taxon>
        <taxon>Pentapetalae</taxon>
        <taxon>rosids</taxon>
        <taxon>fabids</taxon>
        <taxon>Malpighiales</taxon>
        <taxon>Salicaceae</taxon>
        <taxon>Saliceae</taxon>
        <taxon>Populus</taxon>
    </lineage>
</organism>
<comment type="caution">
    <text evidence="1">The sequence shown here is derived from an EMBL/GenBank/DDBJ whole genome shotgun (WGS) entry which is preliminary data.</text>
</comment>
<dbReference type="Proteomes" id="UP000309997">
    <property type="component" value="Unassembled WGS sequence"/>
</dbReference>
<proteinExistence type="predicted"/>
<gene>
    <name evidence="1" type="ORF">D5086_026367</name>
</gene>
<keyword evidence="2" id="KW-1185">Reference proteome</keyword>
<reference evidence="1 2" key="1">
    <citation type="journal article" date="2024" name="Plant Biotechnol. J.">
        <title>Genome and CRISPR/Cas9 system of a widespread forest tree (Populus alba) in the world.</title>
        <authorList>
            <person name="Liu Y.J."/>
            <person name="Jiang P.F."/>
            <person name="Han X.M."/>
            <person name="Li X.Y."/>
            <person name="Wang H.M."/>
            <person name="Wang Y.J."/>
            <person name="Wang X.X."/>
            <person name="Zeng Q.Y."/>
        </authorList>
    </citation>
    <scope>NUCLEOTIDE SEQUENCE [LARGE SCALE GENOMIC DNA]</scope>
    <source>
        <strain evidence="2">cv. PAL-ZL1</strain>
    </source>
</reference>
<name>A0ACC4B3F0_POPAL</name>
<protein>
    <submittedName>
        <fullName evidence="1">Uncharacterized protein</fullName>
    </submittedName>
</protein>
<accession>A0ACC4B3F0</accession>
<dbReference type="EMBL" id="RCHU02000014">
    <property type="protein sequence ID" value="KAL3572463.1"/>
    <property type="molecule type" value="Genomic_DNA"/>
</dbReference>